<keyword evidence="2" id="KW-1185">Reference proteome</keyword>
<gene>
    <name evidence="1" type="ORF">GDO54_002699</name>
</gene>
<reference evidence="1" key="1">
    <citation type="thesis" date="2020" institute="ProQuest LLC" country="789 East Eisenhower Parkway, Ann Arbor, MI, USA">
        <title>Comparative Genomics and Chromosome Evolution.</title>
        <authorList>
            <person name="Mudd A.B."/>
        </authorList>
    </citation>
    <scope>NUCLEOTIDE SEQUENCE</scope>
    <source>
        <strain evidence="1">1538</strain>
        <tissue evidence="1">Blood</tissue>
    </source>
</reference>
<dbReference type="Proteomes" id="UP001181693">
    <property type="component" value="Unassembled WGS sequence"/>
</dbReference>
<evidence type="ECO:0000313" key="2">
    <source>
        <dbReference type="Proteomes" id="UP001181693"/>
    </source>
</evidence>
<evidence type="ECO:0000313" key="1">
    <source>
        <dbReference type="EMBL" id="DBA17221.1"/>
    </source>
</evidence>
<proteinExistence type="predicted"/>
<protein>
    <submittedName>
        <fullName evidence="1">Uncharacterized protein</fullName>
    </submittedName>
</protein>
<dbReference type="EMBL" id="DYDO01000010">
    <property type="protein sequence ID" value="DBA17221.1"/>
    <property type="molecule type" value="Genomic_DNA"/>
</dbReference>
<dbReference type="AlphaFoldDB" id="A0AAV2ZIC1"/>
<name>A0AAV2ZIC1_PYXAD</name>
<organism evidence="1 2">
    <name type="scientific">Pyxicephalus adspersus</name>
    <name type="common">African bullfrog</name>
    <dbReference type="NCBI Taxonomy" id="30357"/>
    <lineage>
        <taxon>Eukaryota</taxon>
        <taxon>Metazoa</taxon>
        <taxon>Chordata</taxon>
        <taxon>Craniata</taxon>
        <taxon>Vertebrata</taxon>
        <taxon>Euteleostomi</taxon>
        <taxon>Amphibia</taxon>
        <taxon>Batrachia</taxon>
        <taxon>Anura</taxon>
        <taxon>Neobatrachia</taxon>
        <taxon>Ranoidea</taxon>
        <taxon>Pyxicephalidae</taxon>
        <taxon>Pyxicephalinae</taxon>
        <taxon>Pyxicephalus</taxon>
    </lineage>
</organism>
<sequence>MLNFCAPCSYQCNVNFLVDIFICSSTQRCPDRACKAVVIAAVFIESLGLIAQQNSLMDCFYLIASRMFSFWNPRTVQKNNYRVKDQPHRLFQCNVKCVVEKIY</sequence>
<comment type="caution">
    <text evidence="1">The sequence shown here is derived from an EMBL/GenBank/DDBJ whole genome shotgun (WGS) entry which is preliminary data.</text>
</comment>
<accession>A0AAV2ZIC1</accession>